<evidence type="ECO:0000313" key="6">
    <source>
        <dbReference type="Proteomes" id="UP001652625"/>
    </source>
</evidence>
<dbReference type="InterPro" id="IPR046903">
    <property type="entry name" value="Mab-21-like_nuc_Trfase"/>
</dbReference>
<dbReference type="PANTHER" id="PTHR10656">
    <property type="entry name" value="CELL FATE DETERMINING PROTEIN MAB21-RELATED"/>
    <property type="match status" value="1"/>
</dbReference>
<dbReference type="InterPro" id="IPR046906">
    <property type="entry name" value="Mab-21_HhH/H2TH-like"/>
</dbReference>
<evidence type="ECO:0000256" key="3">
    <source>
        <dbReference type="ARBA" id="ARBA00022840"/>
    </source>
</evidence>
<dbReference type="PANTHER" id="PTHR10656:SF69">
    <property type="entry name" value="MAB-21-LIKE HHH_H2TH-LIKE DOMAIN-CONTAINING PROTEIN"/>
    <property type="match status" value="1"/>
</dbReference>
<keyword evidence="6" id="KW-1185">Reference proteome</keyword>
<dbReference type="InterPro" id="IPR024810">
    <property type="entry name" value="MAB21L/cGLR"/>
</dbReference>
<gene>
    <name evidence="7" type="primary">LOC105844238</name>
</gene>
<feature type="domain" description="Mab-21-like nucleotidyltransferase" evidence="4">
    <location>
        <begin position="470"/>
        <end position="540"/>
    </location>
</feature>
<dbReference type="Pfam" id="PF20266">
    <property type="entry name" value="Mab-21_C"/>
    <property type="match status" value="1"/>
</dbReference>
<evidence type="ECO:0000313" key="7">
    <source>
        <dbReference type="RefSeq" id="XP_065642473.1"/>
    </source>
</evidence>
<dbReference type="Pfam" id="PF03281">
    <property type="entry name" value="Mab-21"/>
    <property type="match status" value="1"/>
</dbReference>
<dbReference type="RefSeq" id="XP_065642473.1">
    <property type="nucleotide sequence ID" value="XM_065786401.1"/>
</dbReference>
<evidence type="ECO:0000259" key="5">
    <source>
        <dbReference type="Pfam" id="PF20266"/>
    </source>
</evidence>
<evidence type="ECO:0000259" key="4">
    <source>
        <dbReference type="Pfam" id="PF03281"/>
    </source>
</evidence>
<proteinExistence type="inferred from homology"/>
<dbReference type="GeneID" id="105844238"/>
<protein>
    <submittedName>
        <fullName evidence="7">Uncharacterized protein LOC105844238 isoform X3</fullName>
    </submittedName>
</protein>
<name>A0ABM4B115_HYDVU</name>
<reference evidence="7" key="2">
    <citation type="submission" date="2025-08" db="UniProtKB">
        <authorList>
            <consortium name="RefSeq"/>
        </authorList>
    </citation>
    <scope>IDENTIFICATION</scope>
</reference>
<evidence type="ECO:0000256" key="1">
    <source>
        <dbReference type="ARBA" id="ARBA00001946"/>
    </source>
</evidence>
<organism evidence="6 7">
    <name type="scientific">Hydra vulgaris</name>
    <name type="common">Hydra</name>
    <name type="synonym">Hydra attenuata</name>
    <dbReference type="NCBI Taxonomy" id="6087"/>
    <lineage>
        <taxon>Eukaryota</taxon>
        <taxon>Metazoa</taxon>
        <taxon>Cnidaria</taxon>
        <taxon>Hydrozoa</taxon>
        <taxon>Hydroidolina</taxon>
        <taxon>Anthoathecata</taxon>
        <taxon>Aplanulata</taxon>
        <taxon>Hydridae</taxon>
        <taxon>Hydra</taxon>
    </lineage>
</organism>
<evidence type="ECO:0000256" key="2">
    <source>
        <dbReference type="ARBA" id="ARBA00008307"/>
    </source>
</evidence>
<keyword evidence="3" id="KW-0067">ATP-binding</keyword>
<comment type="cofactor">
    <cofactor evidence="1">
        <name>Mg(2+)</name>
        <dbReference type="ChEBI" id="CHEBI:18420"/>
    </cofactor>
</comment>
<feature type="domain" description="Mab-21-like HhH/H2TH-like" evidence="5">
    <location>
        <begin position="566"/>
        <end position="635"/>
    </location>
</feature>
<dbReference type="SMART" id="SM01265">
    <property type="entry name" value="Mab-21"/>
    <property type="match status" value="1"/>
</dbReference>
<comment type="similarity">
    <text evidence="2">Belongs to the mab-21 family.</text>
</comment>
<sequence length="1142" mass="131817">MFDHSIMMKRICSYDRKLREYLVGLISNYEETNEISEENKSSCDKSSNVFDEIENKWKSIYSEALMLQTVPILLQGSSMEGCSLARLANPFLKAIFEFEIDLNIVIGTVSQVQFESCYEPVDPNKVFFHYVIKNSLANDINICIKIPKYFEQNLISSISNSSNPPRDKKCLSGIVFKQFIHIRQPTTNNPLKTVSVRGVKGIFNETLKKTIEGCSAFLKFGIESLSREDVMMSLTGLVNLAKQKIFNLNRQFGEFEEVDCNTVKTLAQCLNEVNRLQIILMNRKSSFSESSNQSFFNKGISINKKDNQSESMSSLITYENTLTYEDENVNECKNNLTLQITNISNTINEWVKCLTVLMELHDELYRYCLDIKSILPQHFETFFKNGSRLVPNYYYKVYFEKFICTWSQNRSNIEEIFLMASSICRATNIGLSNITVLKKTFSELIEPELNTAISLIEESLFLTKNDLVSTEILIDNVPCFYAPFWPAAASSWVTRNRFWPNSQLVGSIYKNGFHIVPKSLPEGDERLEWRLSFSAAESVLSLHRTEKQNYIYFLFKSLFYRHIKKCSHEKSLSTYICKTVMMWACEQQPQSWWDEVLSENGVLFLIREFVKGIKRKVIKHYFIEELNLLEHFSSSILIFTELTLFSLEKDFVKKLNTLLVKMSTRIIIVEAHLNEKCTVPFDLSVAFVYEQNCLTKLKLVCLKFMKIFVYSFFYRCYSIYEEVSRIKAEVTIQAQVVDLITKSLQLHDNEEIRELHSTQLKKLHDFVCRITALDKTTPCFFSGLKSLVLLSCTKCDSCNSNIRCETKRYSCSLCAPVGGIDLCIDCINNRNDVLQYIHLHQDQLNGNNSNVTYESTSDITSDESLGLNCTRNKETYNLAEQTTKDCLFDDLFSHIRNIKIIVPQFDIEKYNNFFETCTYETKLGLAFRELKQQFKDRDNILSTELKRYSSECAIKPVPFIENICTQFINKFENNFMRNPVSTLGKCKSGNEIHELYLKDCDSPRCTSIFHDPPSDLTYWKSALVLLHDCANNFYKLAQNCVPLERIISLRRRSPGNMIRTTEFFNNLVLNNANSFEITNEARCPRLRGRGAANDKIKSALDVIKMGCSLKNVASEFSINKKTLQRHRDGKVKVAGGLSHYLA</sequence>
<dbReference type="Gene3D" id="1.10.1410.40">
    <property type="match status" value="1"/>
</dbReference>
<accession>A0ABM4B115</accession>
<dbReference type="Proteomes" id="UP001652625">
    <property type="component" value="Chromosome 01"/>
</dbReference>
<reference evidence="6" key="1">
    <citation type="submission" date="2025-05" db="UniProtKB">
        <authorList>
            <consortium name="RefSeq"/>
        </authorList>
    </citation>
    <scope>NUCLEOTIDE SEQUENCE [LARGE SCALE GENOMIC DNA]</scope>
</reference>
<keyword evidence="3" id="KW-0547">Nucleotide-binding</keyword>